<organism evidence="1 2">
    <name type="scientific">Bradyrhizobium barranii</name>
    <dbReference type="NCBI Taxonomy" id="2992140"/>
    <lineage>
        <taxon>Bacteria</taxon>
        <taxon>Pseudomonadati</taxon>
        <taxon>Pseudomonadota</taxon>
        <taxon>Alphaproteobacteria</taxon>
        <taxon>Hyphomicrobiales</taxon>
        <taxon>Nitrobacteraceae</taxon>
        <taxon>Bradyrhizobium</taxon>
    </lineage>
</organism>
<name>A0ABY3QYT1_9BRAD</name>
<protein>
    <submittedName>
        <fullName evidence="1">Uncharacterized protein</fullName>
    </submittedName>
</protein>
<sequence>MQFGPQRLLGHLERTSDHISIPTDGLLTGLRIGRTIEDLSRFTLEIYYSPIVGIGQLHFDGLGGADKTFAQRGSLSKFVQLPAGGSWGDWRFYELSDPGLQLTWPGKVTNPGFALGPEEKGMPTKVPENGGGGALAQRPGWTITALQFTEDPSDWDVGLNLWYRQLL</sequence>
<proteinExistence type="predicted"/>
<gene>
    <name evidence="1" type="ORF">BjapCC829_21810</name>
</gene>
<accession>A0ABY3QYT1</accession>
<dbReference type="Proteomes" id="UP001430990">
    <property type="component" value="Chromosome"/>
</dbReference>
<evidence type="ECO:0000313" key="1">
    <source>
        <dbReference type="EMBL" id="UFW91027.1"/>
    </source>
</evidence>
<evidence type="ECO:0000313" key="2">
    <source>
        <dbReference type="Proteomes" id="UP001430990"/>
    </source>
</evidence>
<reference evidence="1" key="1">
    <citation type="submission" date="2021-11" db="EMBL/GenBank/DDBJ databases">
        <title>Australian commercial rhizobial inoculants.</title>
        <authorList>
            <person name="Kohlmeier M.G."/>
            <person name="O'Hara G.W."/>
            <person name="Colombi E."/>
            <person name="Ramsay J.P."/>
            <person name="Terpolilli J."/>
        </authorList>
    </citation>
    <scope>NUCLEOTIDE SEQUENCE</scope>
    <source>
        <strain evidence="1">CC829</strain>
    </source>
</reference>
<keyword evidence="2" id="KW-1185">Reference proteome</keyword>
<dbReference type="EMBL" id="CP088100">
    <property type="protein sequence ID" value="UFW91027.1"/>
    <property type="molecule type" value="Genomic_DNA"/>
</dbReference>
<dbReference type="RefSeq" id="WP_231145033.1">
    <property type="nucleotide sequence ID" value="NZ_CP088100.1"/>
</dbReference>